<dbReference type="AlphaFoldDB" id="A0A8J6J4J3"/>
<protein>
    <submittedName>
        <fullName evidence="1">DUF4363 family protein</fullName>
    </submittedName>
</protein>
<dbReference type="PROSITE" id="PS51257">
    <property type="entry name" value="PROKAR_LIPOPROTEIN"/>
    <property type="match status" value="1"/>
</dbReference>
<dbReference type="EMBL" id="JACOPN010000006">
    <property type="protein sequence ID" value="MBC5717594.1"/>
    <property type="molecule type" value="Genomic_DNA"/>
</dbReference>
<comment type="caution">
    <text evidence="1">The sequence shown here is derived from an EMBL/GenBank/DDBJ whole genome shotgun (WGS) entry which is preliminary data.</text>
</comment>
<reference evidence="1" key="1">
    <citation type="submission" date="2020-08" db="EMBL/GenBank/DDBJ databases">
        <title>Genome public.</title>
        <authorList>
            <person name="Liu C."/>
            <person name="Sun Q."/>
        </authorList>
    </citation>
    <scope>NUCLEOTIDE SEQUENCE</scope>
    <source>
        <strain evidence="1">BX5</strain>
    </source>
</reference>
<dbReference type="Proteomes" id="UP000602260">
    <property type="component" value="Unassembled WGS sequence"/>
</dbReference>
<sequence length="133" mass="14806">MKGSGTEGKQLAAAMALLIVLLGCSLGNAWYAQRLTEAIAKPLEQAQHLARADRWEEAAKLTQGSYDNWNGHHFYLHAVLRHSDTDQILRSFRATLEYLKLEELDQYAAANADLLAQLELLAEMEQAALVNVL</sequence>
<organism evidence="1 2">
    <name type="scientific">Flintibacter faecis</name>
    <dbReference type="NCBI Taxonomy" id="2763047"/>
    <lineage>
        <taxon>Bacteria</taxon>
        <taxon>Bacillati</taxon>
        <taxon>Bacillota</taxon>
        <taxon>Clostridia</taxon>
        <taxon>Eubacteriales</taxon>
        <taxon>Flintibacter</taxon>
    </lineage>
</organism>
<dbReference type="Pfam" id="PF14276">
    <property type="entry name" value="DUF4363"/>
    <property type="match status" value="1"/>
</dbReference>
<evidence type="ECO:0000313" key="1">
    <source>
        <dbReference type="EMBL" id="MBC5717594.1"/>
    </source>
</evidence>
<name>A0A8J6J4J3_9FIRM</name>
<gene>
    <name evidence="1" type="ORF">H8S55_09710</name>
</gene>
<accession>A0A8J6J4J3</accession>
<dbReference type="RefSeq" id="WP_186878806.1">
    <property type="nucleotide sequence ID" value="NZ_JACOPN010000006.1"/>
</dbReference>
<dbReference type="InterPro" id="IPR025373">
    <property type="entry name" value="DUF4363"/>
</dbReference>
<keyword evidence="2" id="KW-1185">Reference proteome</keyword>
<proteinExistence type="predicted"/>
<evidence type="ECO:0000313" key="2">
    <source>
        <dbReference type="Proteomes" id="UP000602260"/>
    </source>
</evidence>